<sequence length="516" mass="59040">MHQRRWTGPRCYWFLLSVFAVSVLIVPFLLYPARKTSTQPPPPKLKTELLQLDPASLKAVASAESSLNALLARQSQTLTQAEARYSLTAGRLPPPNFDKWFSFAKEKNCLIDEYVQIYRDFEPFYRLAIDQPLHFQNTIEKGKAMETKGLKPKKQEAVGMMAIAFKDGVLKMPSYRGTTYATDLPRTLTRFAFLLPDLEFLLNGRDEPRVVFNVRDRGAQERAAETKDPHPFHNAPNSTSAFFKIQSGCNITSKANGFVTDESDHISFLLASSSSDFTTDFWPLLSMTKLSPCFSDILFPAQYYYRTSRWSPKFGANNIAWSNKTAQLYWRGSSNGGRIFGDNYHAFPRFRLVALARNHTTLINAKMTSFVNGHCKDECNSSRITTEYDITGPMAPRREMLKYKYLFDVDGNTFSGRFLGLLRSGSLVFKSTVFEEYFNNWILPYEHYVPVKPDLSDLVQKIEWAIAHEEEARRIQETGKLFAERVMTDAQNDCYFAAVLLEWARLQNYANTSAEH</sequence>
<evidence type="ECO:0000313" key="6">
    <source>
        <dbReference type="Proteomes" id="UP001219525"/>
    </source>
</evidence>
<accession>A0AAD6VI79</accession>
<feature type="transmembrane region" description="Helical" evidence="3">
    <location>
        <begin position="12"/>
        <end position="31"/>
    </location>
</feature>
<evidence type="ECO:0000259" key="4">
    <source>
        <dbReference type="SMART" id="SM00672"/>
    </source>
</evidence>
<keyword evidence="3" id="KW-0812">Transmembrane</keyword>
<evidence type="ECO:0000256" key="2">
    <source>
        <dbReference type="ARBA" id="ARBA00022679"/>
    </source>
</evidence>
<dbReference type="SMART" id="SM00672">
    <property type="entry name" value="CAP10"/>
    <property type="match status" value="1"/>
</dbReference>
<evidence type="ECO:0000256" key="1">
    <source>
        <dbReference type="ARBA" id="ARBA00010118"/>
    </source>
</evidence>
<keyword evidence="3" id="KW-1133">Transmembrane helix</keyword>
<keyword evidence="2 5" id="KW-0808">Transferase</keyword>
<dbReference type="GO" id="GO:0016740">
    <property type="term" value="F:transferase activity"/>
    <property type="evidence" value="ECO:0007669"/>
    <property type="project" value="UniProtKB-KW"/>
</dbReference>
<comment type="similarity">
    <text evidence="1">Belongs to the glycosyltransferase 90 family.</text>
</comment>
<dbReference type="EMBL" id="JARJCW010000024">
    <property type="protein sequence ID" value="KAJ7212235.1"/>
    <property type="molecule type" value="Genomic_DNA"/>
</dbReference>
<gene>
    <name evidence="5" type="ORF">GGX14DRAFT_622594</name>
</gene>
<dbReference type="Proteomes" id="UP001219525">
    <property type="component" value="Unassembled WGS sequence"/>
</dbReference>
<proteinExistence type="inferred from homology"/>
<dbReference type="InterPro" id="IPR006598">
    <property type="entry name" value="CAP10"/>
</dbReference>
<organism evidence="5 6">
    <name type="scientific">Mycena pura</name>
    <dbReference type="NCBI Taxonomy" id="153505"/>
    <lineage>
        <taxon>Eukaryota</taxon>
        <taxon>Fungi</taxon>
        <taxon>Dikarya</taxon>
        <taxon>Basidiomycota</taxon>
        <taxon>Agaricomycotina</taxon>
        <taxon>Agaricomycetes</taxon>
        <taxon>Agaricomycetidae</taxon>
        <taxon>Agaricales</taxon>
        <taxon>Marasmiineae</taxon>
        <taxon>Mycenaceae</taxon>
        <taxon>Mycena</taxon>
    </lineage>
</organism>
<feature type="domain" description="Glycosyl transferase CAP10" evidence="4">
    <location>
        <begin position="258"/>
        <end position="510"/>
    </location>
</feature>
<dbReference type="Pfam" id="PF05686">
    <property type="entry name" value="Glyco_transf_90"/>
    <property type="match status" value="1"/>
</dbReference>
<dbReference type="AlphaFoldDB" id="A0AAD6VI79"/>
<evidence type="ECO:0000313" key="5">
    <source>
        <dbReference type="EMBL" id="KAJ7212235.1"/>
    </source>
</evidence>
<reference evidence="5" key="1">
    <citation type="submission" date="2023-03" db="EMBL/GenBank/DDBJ databases">
        <title>Massive genome expansion in bonnet fungi (Mycena s.s.) driven by repeated elements and novel gene families across ecological guilds.</title>
        <authorList>
            <consortium name="Lawrence Berkeley National Laboratory"/>
            <person name="Harder C.B."/>
            <person name="Miyauchi S."/>
            <person name="Viragh M."/>
            <person name="Kuo A."/>
            <person name="Thoen E."/>
            <person name="Andreopoulos B."/>
            <person name="Lu D."/>
            <person name="Skrede I."/>
            <person name="Drula E."/>
            <person name="Henrissat B."/>
            <person name="Morin E."/>
            <person name="Kohler A."/>
            <person name="Barry K."/>
            <person name="LaButti K."/>
            <person name="Morin E."/>
            <person name="Salamov A."/>
            <person name="Lipzen A."/>
            <person name="Mereny Z."/>
            <person name="Hegedus B."/>
            <person name="Baldrian P."/>
            <person name="Stursova M."/>
            <person name="Weitz H."/>
            <person name="Taylor A."/>
            <person name="Grigoriev I.V."/>
            <person name="Nagy L.G."/>
            <person name="Martin F."/>
            <person name="Kauserud H."/>
        </authorList>
    </citation>
    <scope>NUCLEOTIDE SEQUENCE</scope>
    <source>
        <strain evidence="5">9144</strain>
    </source>
</reference>
<keyword evidence="3" id="KW-0472">Membrane</keyword>
<dbReference type="PANTHER" id="PTHR12203">
    <property type="entry name" value="KDEL LYS-ASP-GLU-LEU CONTAINING - RELATED"/>
    <property type="match status" value="1"/>
</dbReference>
<dbReference type="InterPro" id="IPR051091">
    <property type="entry name" value="O-Glucosyltr/Glycosyltrsf_90"/>
</dbReference>
<comment type="caution">
    <text evidence="5">The sequence shown here is derived from an EMBL/GenBank/DDBJ whole genome shotgun (WGS) entry which is preliminary data.</text>
</comment>
<keyword evidence="6" id="KW-1185">Reference proteome</keyword>
<name>A0AAD6VI79_9AGAR</name>
<dbReference type="PANTHER" id="PTHR12203:SF35">
    <property type="entry name" value="PROTEIN O-GLUCOSYLTRANSFERASE 1"/>
    <property type="match status" value="1"/>
</dbReference>
<protein>
    <submittedName>
        <fullName evidence="5">Glycosyl transferase family 90-domain-containing protein</fullName>
    </submittedName>
</protein>
<evidence type="ECO:0000256" key="3">
    <source>
        <dbReference type="SAM" id="Phobius"/>
    </source>
</evidence>